<evidence type="ECO:0000313" key="3">
    <source>
        <dbReference type="Proteomes" id="UP000007431"/>
    </source>
</evidence>
<gene>
    <name evidence="2" type="ORF">SCHCODRAFT_107858</name>
</gene>
<dbReference type="VEuPathDB" id="FungiDB:SCHCODRAFT_02571882"/>
<organism evidence="3">
    <name type="scientific">Schizophyllum commune (strain H4-8 / FGSC 9210)</name>
    <name type="common">Split gill fungus</name>
    <dbReference type="NCBI Taxonomy" id="578458"/>
    <lineage>
        <taxon>Eukaryota</taxon>
        <taxon>Fungi</taxon>
        <taxon>Dikarya</taxon>
        <taxon>Basidiomycota</taxon>
        <taxon>Agaricomycotina</taxon>
        <taxon>Agaricomycetes</taxon>
        <taxon>Agaricomycetidae</taxon>
        <taxon>Agaricales</taxon>
        <taxon>Schizophyllaceae</taxon>
        <taxon>Schizophyllum</taxon>
    </lineage>
</organism>
<dbReference type="Proteomes" id="UP000007431">
    <property type="component" value="Unassembled WGS sequence"/>
</dbReference>
<feature type="region of interest" description="Disordered" evidence="1">
    <location>
        <begin position="1"/>
        <end position="114"/>
    </location>
</feature>
<reference evidence="2 3" key="1">
    <citation type="journal article" date="2010" name="Nat. Biotechnol.">
        <title>Genome sequence of the model mushroom Schizophyllum commune.</title>
        <authorList>
            <person name="Ohm R.A."/>
            <person name="de Jong J.F."/>
            <person name="Lugones L.G."/>
            <person name="Aerts A."/>
            <person name="Kothe E."/>
            <person name="Stajich J.E."/>
            <person name="de Vries R.P."/>
            <person name="Record E."/>
            <person name="Levasseur A."/>
            <person name="Baker S.E."/>
            <person name="Bartholomew K.A."/>
            <person name="Coutinho P.M."/>
            <person name="Erdmann S."/>
            <person name="Fowler T.J."/>
            <person name="Gathman A.C."/>
            <person name="Lombard V."/>
            <person name="Henrissat B."/>
            <person name="Knabe N."/>
            <person name="Kuees U."/>
            <person name="Lilly W.W."/>
            <person name="Lindquist E."/>
            <person name="Lucas S."/>
            <person name="Magnuson J.K."/>
            <person name="Piumi F."/>
            <person name="Raudaskoski M."/>
            <person name="Salamov A."/>
            <person name="Schmutz J."/>
            <person name="Schwarze F.W.M.R."/>
            <person name="vanKuyk P.A."/>
            <person name="Horton J.S."/>
            <person name="Grigoriev I.V."/>
            <person name="Woesten H.A.B."/>
        </authorList>
    </citation>
    <scope>NUCLEOTIDE SEQUENCE [LARGE SCALE GENOMIC DNA]</scope>
    <source>
        <strain evidence="3">H4-8 / FGSC 9210</strain>
    </source>
</reference>
<dbReference type="EMBL" id="GL377305">
    <property type="protein sequence ID" value="EFI98328.1"/>
    <property type="molecule type" value="Genomic_DNA"/>
</dbReference>
<dbReference type="InParanoid" id="D8Q3K9"/>
<accession>D8Q3K9</accession>
<evidence type="ECO:0000256" key="1">
    <source>
        <dbReference type="SAM" id="MobiDB-lite"/>
    </source>
</evidence>
<dbReference type="RefSeq" id="XP_003033231.1">
    <property type="nucleotide sequence ID" value="XM_003033185.1"/>
</dbReference>
<name>D8Q3K9_SCHCM</name>
<evidence type="ECO:0000313" key="2">
    <source>
        <dbReference type="EMBL" id="EFI98328.1"/>
    </source>
</evidence>
<keyword evidence="3" id="KW-1185">Reference proteome</keyword>
<dbReference type="GeneID" id="9595331"/>
<sequence length="114" mass="13083">MRIEDLMRMPTSAPWGLKPRCPSDADPENMSHGQQLTRCPPAEMPRKRPSLLMQSHSREKKKLTYDLGNDEQPRPTQIPRKSISATKRSDDARYTSRNLNLHKAKGHPTPQARK</sequence>
<dbReference type="AlphaFoldDB" id="D8Q3K9"/>
<feature type="compositionally biased region" description="Basic residues" evidence="1">
    <location>
        <begin position="100"/>
        <end position="114"/>
    </location>
</feature>
<feature type="non-terminal residue" evidence="2">
    <location>
        <position position="114"/>
    </location>
</feature>
<dbReference type="KEGG" id="scm:SCHCO_02571882"/>
<dbReference type="HOGENOM" id="CLU_2122486_0_0_1"/>
<protein>
    <submittedName>
        <fullName evidence="2">Uncharacterized protein</fullName>
    </submittedName>
</protein>
<proteinExistence type="predicted"/>